<dbReference type="STRING" id="29170.A0A368F9S2"/>
<evidence type="ECO:0000256" key="1">
    <source>
        <dbReference type="SAM" id="MobiDB-lite"/>
    </source>
</evidence>
<comment type="caution">
    <text evidence="2">The sequence shown here is derived from an EMBL/GenBank/DDBJ whole genome shotgun (WGS) entry which is preliminary data.</text>
</comment>
<keyword evidence="3" id="KW-1185">Reference proteome</keyword>
<dbReference type="EMBL" id="JOJR01003784">
    <property type="protein sequence ID" value="RCN27615.1"/>
    <property type="molecule type" value="Genomic_DNA"/>
</dbReference>
<dbReference type="Proteomes" id="UP000252519">
    <property type="component" value="Unassembled WGS sequence"/>
</dbReference>
<name>A0A368F9S2_ANCCA</name>
<evidence type="ECO:0000313" key="2">
    <source>
        <dbReference type="EMBL" id="RCN27615.1"/>
    </source>
</evidence>
<organism evidence="2 3">
    <name type="scientific">Ancylostoma caninum</name>
    <name type="common">Dog hookworm</name>
    <dbReference type="NCBI Taxonomy" id="29170"/>
    <lineage>
        <taxon>Eukaryota</taxon>
        <taxon>Metazoa</taxon>
        <taxon>Ecdysozoa</taxon>
        <taxon>Nematoda</taxon>
        <taxon>Chromadorea</taxon>
        <taxon>Rhabditida</taxon>
        <taxon>Rhabditina</taxon>
        <taxon>Rhabditomorpha</taxon>
        <taxon>Strongyloidea</taxon>
        <taxon>Ancylostomatidae</taxon>
        <taxon>Ancylostomatinae</taxon>
        <taxon>Ancylostoma</taxon>
    </lineage>
</organism>
<dbReference type="OrthoDB" id="10491721at2759"/>
<evidence type="ECO:0000313" key="3">
    <source>
        <dbReference type="Proteomes" id="UP000252519"/>
    </source>
</evidence>
<proteinExistence type="predicted"/>
<gene>
    <name evidence="2" type="ORF">ANCCAN_26648</name>
</gene>
<feature type="region of interest" description="Disordered" evidence="1">
    <location>
        <begin position="1"/>
        <end position="106"/>
    </location>
</feature>
<reference evidence="2 3" key="1">
    <citation type="submission" date="2014-10" db="EMBL/GenBank/DDBJ databases">
        <title>Draft genome of the hookworm Ancylostoma caninum.</title>
        <authorList>
            <person name="Mitreva M."/>
        </authorList>
    </citation>
    <scope>NUCLEOTIDE SEQUENCE [LARGE SCALE GENOMIC DNA]</scope>
    <source>
        <strain evidence="2 3">Baltimore</strain>
    </source>
</reference>
<protein>
    <submittedName>
        <fullName evidence="2">Uncharacterized protein</fullName>
    </submittedName>
</protein>
<sequence>MGVDQMHCKNNSSTVFKTEPPDDNESEITRKPKSGSEPPPSKDIIERKTSSTGRFVVMTDNPNGVADSPAIGLRNGSQDDEATRENGIPSREVPVRSKGSATSSSRGTFEICICPRTIPFADEARKPNLGKGISKTTFGLWVSGTMTTSSIRRTDVSAHSLLEIAIA</sequence>
<dbReference type="AlphaFoldDB" id="A0A368F9S2"/>
<accession>A0A368F9S2</accession>